<dbReference type="Proteomes" id="UP000751190">
    <property type="component" value="Unassembled WGS sequence"/>
</dbReference>
<organism evidence="3 4">
    <name type="scientific">Diacronema lutheri</name>
    <name type="common">Unicellular marine alga</name>
    <name type="synonym">Monochrysis lutheri</name>
    <dbReference type="NCBI Taxonomy" id="2081491"/>
    <lineage>
        <taxon>Eukaryota</taxon>
        <taxon>Haptista</taxon>
        <taxon>Haptophyta</taxon>
        <taxon>Pavlovophyceae</taxon>
        <taxon>Pavlovales</taxon>
        <taxon>Pavlovaceae</taxon>
        <taxon>Diacronema</taxon>
    </lineage>
</organism>
<feature type="coiled-coil region" evidence="1">
    <location>
        <begin position="92"/>
        <end position="182"/>
    </location>
</feature>
<dbReference type="AlphaFoldDB" id="A0A8J5XKA7"/>
<sequence>MHFDEARAALEALDAQLRQLSPTDGSVGTRQIRAVRELLKVVDERLYVANSQVQLSRSQTAIIARLSADLVDGRARGARRACTADDVGAHDARAALRERDEARARADALRTELDMRAAPPAPAPAGPGVLSRERDAALARVRALEAELERMQRERSIEAVARYKAERDANDLRDELRRLRAAGGARGVRGGGSPVDLLSGDMLGASEPRIRPATTAGNALASRAGGRPSAEPLGLGLTRSVGARRGGPLLPGSDADRASVDAPATITAW</sequence>
<proteinExistence type="predicted"/>
<evidence type="ECO:0000256" key="1">
    <source>
        <dbReference type="SAM" id="Coils"/>
    </source>
</evidence>
<accession>A0A8J5XKA7</accession>
<keyword evidence="4" id="KW-1185">Reference proteome</keyword>
<dbReference type="EMBL" id="JAGTXO010000022">
    <property type="protein sequence ID" value="KAG8462079.1"/>
    <property type="molecule type" value="Genomic_DNA"/>
</dbReference>
<name>A0A8J5XKA7_DIALT</name>
<comment type="caution">
    <text evidence="3">The sequence shown here is derived from an EMBL/GenBank/DDBJ whole genome shotgun (WGS) entry which is preliminary data.</text>
</comment>
<feature type="region of interest" description="Disordered" evidence="2">
    <location>
        <begin position="217"/>
        <end position="269"/>
    </location>
</feature>
<gene>
    <name evidence="3" type="ORF">KFE25_011529</name>
</gene>
<reference evidence="3" key="1">
    <citation type="submission" date="2021-05" db="EMBL/GenBank/DDBJ databases">
        <title>The genome of the haptophyte Pavlova lutheri (Diacronema luteri, Pavlovales) - a model for lipid biosynthesis in eukaryotic algae.</title>
        <authorList>
            <person name="Hulatt C.J."/>
            <person name="Posewitz M.C."/>
        </authorList>
    </citation>
    <scope>NUCLEOTIDE SEQUENCE</scope>
    <source>
        <strain evidence="3">NIVA-4/92</strain>
    </source>
</reference>
<evidence type="ECO:0000313" key="3">
    <source>
        <dbReference type="EMBL" id="KAG8462079.1"/>
    </source>
</evidence>
<evidence type="ECO:0000313" key="4">
    <source>
        <dbReference type="Proteomes" id="UP000751190"/>
    </source>
</evidence>
<protein>
    <submittedName>
        <fullName evidence="3">Uncharacterized protein</fullName>
    </submittedName>
</protein>
<keyword evidence="1" id="KW-0175">Coiled coil</keyword>
<evidence type="ECO:0000256" key="2">
    <source>
        <dbReference type="SAM" id="MobiDB-lite"/>
    </source>
</evidence>